<dbReference type="Proteomes" id="UP000199546">
    <property type="component" value="Unassembled WGS sequence"/>
</dbReference>
<accession>A0A1I7A325</accession>
<keyword evidence="2" id="KW-0808">Transferase</keyword>
<dbReference type="CDD" id="cd04301">
    <property type="entry name" value="NAT_SF"/>
    <property type="match status" value="1"/>
</dbReference>
<dbReference type="PROSITE" id="PS51186">
    <property type="entry name" value="GNAT"/>
    <property type="match status" value="1"/>
</dbReference>
<keyword evidence="3" id="KW-1185">Reference proteome</keyword>
<dbReference type="AlphaFoldDB" id="A0A1I7A325"/>
<sequence length="163" mass="16581">MTSEPAAVSVEEVGVDVVLPLRSAVLRDGGPAGLPGDGDPATVHLAARTPDGRVVGVVRLGPAPCPWQPARAPWQLRSMATGPEVRGAGAGRALLEAGLAVVAARGGDLLWCNAREAAAGFYARAGFRVVTGPFDVEPIGPHVGMVISVPDRWVLPPGGVTTA</sequence>
<dbReference type="SUPFAM" id="SSF55729">
    <property type="entry name" value="Acyl-CoA N-acyltransferases (Nat)"/>
    <property type="match status" value="1"/>
</dbReference>
<evidence type="ECO:0000313" key="2">
    <source>
        <dbReference type="EMBL" id="SFT69312.1"/>
    </source>
</evidence>
<organism evidence="2 3">
    <name type="scientific">Geodermatophilus amargosae</name>
    <dbReference type="NCBI Taxonomy" id="1296565"/>
    <lineage>
        <taxon>Bacteria</taxon>
        <taxon>Bacillati</taxon>
        <taxon>Actinomycetota</taxon>
        <taxon>Actinomycetes</taxon>
        <taxon>Geodermatophilales</taxon>
        <taxon>Geodermatophilaceae</taxon>
        <taxon>Geodermatophilus</taxon>
    </lineage>
</organism>
<reference evidence="3" key="1">
    <citation type="submission" date="2016-10" db="EMBL/GenBank/DDBJ databases">
        <authorList>
            <person name="Varghese N."/>
            <person name="Submissions S."/>
        </authorList>
    </citation>
    <scope>NUCLEOTIDE SEQUENCE [LARGE SCALE GENOMIC DNA]</scope>
    <source>
        <strain evidence="3">DSM 46136</strain>
    </source>
</reference>
<gene>
    <name evidence="2" type="ORF">SAMN05660657_02446</name>
</gene>
<name>A0A1I7A325_9ACTN</name>
<dbReference type="STRING" id="1296565.SAMN05660657_02446"/>
<dbReference type="Pfam" id="PF13508">
    <property type="entry name" value="Acetyltransf_7"/>
    <property type="match status" value="1"/>
</dbReference>
<dbReference type="InterPro" id="IPR016181">
    <property type="entry name" value="Acyl_CoA_acyltransferase"/>
</dbReference>
<keyword evidence="2" id="KW-0012">Acyltransferase</keyword>
<dbReference type="InterPro" id="IPR000182">
    <property type="entry name" value="GNAT_dom"/>
</dbReference>
<evidence type="ECO:0000313" key="3">
    <source>
        <dbReference type="Proteomes" id="UP000199546"/>
    </source>
</evidence>
<protein>
    <submittedName>
        <fullName evidence="2">Predicted N-acyltransferase, GNAT family</fullName>
    </submittedName>
</protein>
<dbReference type="RefSeq" id="WP_093579667.1">
    <property type="nucleotide sequence ID" value="NZ_FPBA01000007.1"/>
</dbReference>
<evidence type="ECO:0000259" key="1">
    <source>
        <dbReference type="PROSITE" id="PS51186"/>
    </source>
</evidence>
<dbReference type="GO" id="GO:0016747">
    <property type="term" value="F:acyltransferase activity, transferring groups other than amino-acyl groups"/>
    <property type="evidence" value="ECO:0007669"/>
    <property type="project" value="InterPro"/>
</dbReference>
<feature type="domain" description="N-acetyltransferase" evidence="1">
    <location>
        <begin position="5"/>
        <end position="150"/>
    </location>
</feature>
<dbReference type="EMBL" id="FPBA01000007">
    <property type="protein sequence ID" value="SFT69312.1"/>
    <property type="molecule type" value="Genomic_DNA"/>
</dbReference>
<dbReference type="OrthoDB" id="9796171at2"/>
<proteinExistence type="predicted"/>
<dbReference type="Gene3D" id="3.40.630.30">
    <property type="match status" value="1"/>
</dbReference>